<dbReference type="PANTHER" id="PTHR24197">
    <property type="entry name" value="ANKYRIN REPEAT DOMAIN-CONTAINING PROTEIN 61"/>
    <property type="match status" value="1"/>
</dbReference>
<protein>
    <submittedName>
        <fullName evidence="4">Uncharacterized protein</fullName>
    </submittedName>
</protein>
<gene>
    <name evidence="4" type="ORF">OFUS_LOCUS8099</name>
</gene>
<dbReference type="Pfam" id="PF00531">
    <property type="entry name" value="Death"/>
    <property type="match status" value="1"/>
</dbReference>
<dbReference type="CDD" id="cd01670">
    <property type="entry name" value="Death"/>
    <property type="match status" value="1"/>
</dbReference>
<feature type="region of interest" description="Disordered" evidence="3">
    <location>
        <begin position="382"/>
        <end position="451"/>
    </location>
</feature>
<reference evidence="4" key="1">
    <citation type="submission" date="2022-03" db="EMBL/GenBank/DDBJ databases">
        <authorList>
            <person name="Martin C."/>
        </authorList>
    </citation>
    <scope>NUCLEOTIDE SEQUENCE</scope>
</reference>
<feature type="compositionally biased region" description="Polar residues" evidence="3">
    <location>
        <begin position="420"/>
        <end position="431"/>
    </location>
</feature>
<dbReference type="InterPro" id="IPR000488">
    <property type="entry name" value="Death_dom"/>
</dbReference>
<dbReference type="AlphaFoldDB" id="A0A8J1UGH4"/>
<dbReference type="SUPFAM" id="SSF48403">
    <property type="entry name" value="Ankyrin repeat"/>
    <property type="match status" value="1"/>
</dbReference>
<dbReference type="PROSITE" id="PS50017">
    <property type="entry name" value="DEATH_DOMAIN"/>
    <property type="match status" value="1"/>
</dbReference>
<comment type="caution">
    <text evidence="4">The sequence shown here is derived from an EMBL/GenBank/DDBJ whole genome shotgun (WGS) entry which is preliminary data.</text>
</comment>
<keyword evidence="5" id="KW-1185">Reference proteome</keyword>
<evidence type="ECO:0000256" key="2">
    <source>
        <dbReference type="ARBA" id="ARBA00023043"/>
    </source>
</evidence>
<name>A0A8J1UGH4_OWEFU</name>
<dbReference type="Proteomes" id="UP000749559">
    <property type="component" value="Unassembled WGS sequence"/>
</dbReference>
<dbReference type="GO" id="GO:0007165">
    <property type="term" value="P:signal transduction"/>
    <property type="evidence" value="ECO:0007669"/>
    <property type="project" value="InterPro"/>
</dbReference>
<evidence type="ECO:0000256" key="3">
    <source>
        <dbReference type="SAM" id="MobiDB-lite"/>
    </source>
</evidence>
<dbReference type="OrthoDB" id="5985756at2759"/>
<keyword evidence="2" id="KW-0040">ANK repeat</keyword>
<dbReference type="PANTHER" id="PTHR24197:SF44">
    <property type="entry name" value="ANKYRIN REPEAT DOMAIN-CONTAINING PROTEIN 54"/>
    <property type="match status" value="1"/>
</dbReference>
<evidence type="ECO:0000313" key="4">
    <source>
        <dbReference type="EMBL" id="CAH1781529.1"/>
    </source>
</evidence>
<evidence type="ECO:0000256" key="1">
    <source>
        <dbReference type="ARBA" id="ARBA00022737"/>
    </source>
</evidence>
<evidence type="ECO:0000313" key="5">
    <source>
        <dbReference type="Proteomes" id="UP000749559"/>
    </source>
</evidence>
<dbReference type="SUPFAM" id="SSF47986">
    <property type="entry name" value="DEATH domain"/>
    <property type="match status" value="1"/>
</dbReference>
<dbReference type="Gene3D" id="1.10.533.10">
    <property type="entry name" value="Death Domain, Fas"/>
    <property type="match status" value="1"/>
</dbReference>
<proteinExistence type="predicted"/>
<accession>A0A8J1UGH4</accession>
<dbReference type="Gene3D" id="1.25.40.20">
    <property type="entry name" value="Ankyrin repeat-containing domain"/>
    <property type="match status" value="2"/>
</dbReference>
<feature type="compositionally biased region" description="Basic and acidic residues" evidence="3">
    <location>
        <begin position="441"/>
        <end position="451"/>
    </location>
</feature>
<dbReference type="InterPro" id="IPR011029">
    <property type="entry name" value="DEATH-like_dom_sf"/>
</dbReference>
<dbReference type="EMBL" id="CAIIXF020000004">
    <property type="protein sequence ID" value="CAH1781529.1"/>
    <property type="molecule type" value="Genomic_DNA"/>
</dbReference>
<organism evidence="4 5">
    <name type="scientific">Owenia fusiformis</name>
    <name type="common">Polychaete worm</name>
    <dbReference type="NCBI Taxonomy" id="6347"/>
    <lineage>
        <taxon>Eukaryota</taxon>
        <taxon>Metazoa</taxon>
        <taxon>Spiralia</taxon>
        <taxon>Lophotrochozoa</taxon>
        <taxon>Annelida</taxon>
        <taxon>Polychaeta</taxon>
        <taxon>Sedentaria</taxon>
        <taxon>Canalipalpata</taxon>
        <taxon>Sabellida</taxon>
        <taxon>Oweniida</taxon>
        <taxon>Oweniidae</taxon>
        <taxon>Owenia</taxon>
    </lineage>
</organism>
<keyword evidence="1" id="KW-0677">Repeat</keyword>
<dbReference type="InterPro" id="IPR036770">
    <property type="entry name" value="Ankyrin_rpt-contain_sf"/>
</dbReference>
<sequence>MTTGSIENKRSFEDIISDLRDGDADDIISAHFNSGNINRQDENGSTPLIHVVRLNYKQSKILTAKIRSREEILNFTRFLLSKGANPKVTDSDGITALQHFFRDSYEHVVRVLNPKAGENFECFMNGWTNVIKLLNCHGADMNALDNNNETPLLYFIKQLKRNNHDPAVTACLYRMTYFLIDHLAMNDNKVTLEYALDVFIRYRDTTINTRNRHYFTTQLGNVINYLANHMATQHKVTQDEMLKGLKLKTKWDNFRKSTYILDEQKQGRTIRSNPQRGMTRHGYNVDLSEKIFNQISPELGKDIQALGSNLGLTVAEIQNIERDNRDNSGLSAFHVLLKWFRAGNHKHGHLILIGALENIGRRDVAQKVEDYGNGSPGNCFLGHVSYTPETSPEGSSDGRKSTNASPIPIDLASSEEEDSNASVANMQNRSPSSRKRPNHGTTDRPDAKQKK</sequence>